<sequence length="88" mass="9963">MHHLNLIAVAPSPVIHPHKVSHHPMLETILEEAGPEIEVVAKVKAVYLLPIILSFLTYVFMSRLYVVRSPFEQSSPHPLARNDTFDLL</sequence>
<keyword evidence="1" id="KW-0812">Transmembrane</keyword>
<protein>
    <submittedName>
        <fullName evidence="2">Uncharacterized protein</fullName>
    </submittedName>
</protein>
<keyword evidence="1" id="KW-0472">Membrane</keyword>
<gene>
    <name evidence="2" type="ORF">SASPL_124190</name>
</gene>
<evidence type="ECO:0000256" key="1">
    <source>
        <dbReference type="SAM" id="Phobius"/>
    </source>
</evidence>
<organism evidence="2">
    <name type="scientific">Salvia splendens</name>
    <name type="common">Scarlet sage</name>
    <dbReference type="NCBI Taxonomy" id="180675"/>
    <lineage>
        <taxon>Eukaryota</taxon>
        <taxon>Viridiplantae</taxon>
        <taxon>Streptophyta</taxon>
        <taxon>Embryophyta</taxon>
        <taxon>Tracheophyta</taxon>
        <taxon>Spermatophyta</taxon>
        <taxon>Magnoliopsida</taxon>
        <taxon>eudicotyledons</taxon>
        <taxon>Gunneridae</taxon>
        <taxon>Pentapetalae</taxon>
        <taxon>asterids</taxon>
        <taxon>lamiids</taxon>
        <taxon>Lamiales</taxon>
        <taxon>Lamiaceae</taxon>
        <taxon>Nepetoideae</taxon>
        <taxon>Mentheae</taxon>
        <taxon>Salviinae</taxon>
        <taxon>Salvia</taxon>
        <taxon>Salvia subgen. Calosphace</taxon>
        <taxon>core Calosphace</taxon>
    </lineage>
</organism>
<reference evidence="2" key="2">
    <citation type="submission" date="2020-08" db="EMBL/GenBank/DDBJ databases">
        <title>Plant Genome Project.</title>
        <authorList>
            <person name="Zhang R.-G."/>
        </authorList>
    </citation>
    <scope>NUCLEOTIDE SEQUENCE</scope>
    <source>
        <strain evidence="2">Huo1</strain>
        <tissue evidence="2">Leaf</tissue>
    </source>
</reference>
<feature type="transmembrane region" description="Helical" evidence="1">
    <location>
        <begin position="45"/>
        <end position="66"/>
    </location>
</feature>
<dbReference type="AlphaFoldDB" id="A0A8X8XQ15"/>
<dbReference type="Proteomes" id="UP000298416">
    <property type="component" value="Unassembled WGS sequence"/>
</dbReference>
<accession>A0A8X8XQ15</accession>
<reference evidence="2" key="1">
    <citation type="submission" date="2018-01" db="EMBL/GenBank/DDBJ databases">
        <authorList>
            <person name="Mao J.F."/>
        </authorList>
    </citation>
    <scope>NUCLEOTIDE SEQUENCE</scope>
    <source>
        <strain evidence="2">Huo1</strain>
        <tissue evidence="2">Leaf</tissue>
    </source>
</reference>
<dbReference type="PANTHER" id="PTHR36063:SF1">
    <property type="entry name" value="ARABIDOPSIS THALIANA GENOMIC DNA, CHROMOSOME 5, P1 CLONE:MOK16"/>
    <property type="match status" value="1"/>
</dbReference>
<comment type="caution">
    <text evidence="2">The sequence shown here is derived from an EMBL/GenBank/DDBJ whole genome shotgun (WGS) entry which is preliminary data.</text>
</comment>
<dbReference type="PANTHER" id="PTHR36063">
    <property type="entry name" value="ARABIDOPSIS THALIANA GENOMIC DNA, CHROMOSOME 5, P1 CLONE:MOK16"/>
    <property type="match status" value="1"/>
</dbReference>
<keyword evidence="3" id="KW-1185">Reference proteome</keyword>
<name>A0A8X8XQ15_SALSN</name>
<proteinExistence type="predicted"/>
<evidence type="ECO:0000313" key="3">
    <source>
        <dbReference type="Proteomes" id="UP000298416"/>
    </source>
</evidence>
<evidence type="ECO:0000313" key="2">
    <source>
        <dbReference type="EMBL" id="KAG6416752.1"/>
    </source>
</evidence>
<dbReference type="EMBL" id="PNBA02000008">
    <property type="protein sequence ID" value="KAG6416752.1"/>
    <property type="molecule type" value="Genomic_DNA"/>
</dbReference>
<keyword evidence="1" id="KW-1133">Transmembrane helix</keyword>